<evidence type="ECO:0000256" key="1">
    <source>
        <dbReference type="SAM" id="Phobius"/>
    </source>
</evidence>
<sequence length="201" mass="23064">MALFFVEHSYKYGMIKKQRKKEIQKMKKKSYFQVIKNFYKNYVNFSDCTTRRDYWLPVLSYYALSLVGIILSLVIFTVNQTEVTVSEGVETVVKQASAPSIINILAIGLLIFWIVISFVSIIPMFSGVVRRYRDAGLNNRGIVWLVILSVIFSTTGASAQSNNFVQFISFLCGLITFIVLLLPSDYLTSKSSSFARYFYRQ</sequence>
<keyword evidence="1" id="KW-1133">Transmembrane helix</keyword>
<protein>
    <submittedName>
        <fullName evidence="2">DUF805 domain-containing protein</fullName>
    </submittedName>
</protein>
<dbReference type="Proteomes" id="UP000298615">
    <property type="component" value="Chromosome"/>
</dbReference>
<keyword evidence="1" id="KW-0472">Membrane</keyword>
<feature type="transmembrane region" description="Helical" evidence="1">
    <location>
        <begin position="101"/>
        <end position="129"/>
    </location>
</feature>
<dbReference type="GO" id="GO:0016020">
    <property type="term" value="C:membrane"/>
    <property type="evidence" value="ECO:0007669"/>
    <property type="project" value="InterPro"/>
</dbReference>
<reference evidence="2 3" key="1">
    <citation type="submission" date="2019-04" db="EMBL/GenBank/DDBJ databases">
        <title>Vagococcus sp. nov., isolated from faeces of yaks (Bos grunniens).</title>
        <authorList>
            <person name="Ge Y."/>
        </authorList>
    </citation>
    <scope>NUCLEOTIDE SEQUENCE [LARGE SCALE GENOMIC DNA]</scope>
    <source>
        <strain evidence="2 3">MN-17</strain>
    </source>
</reference>
<dbReference type="Pfam" id="PF05656">
    <property type="entry name" value="DUF805"/>
    <property type="match status" value="1"/>
</dbReference>
<accession>A0A4D7CUS2</accession>
<dbReference type="KEGG" id="vao:FA707_03275"/>
<name>A0A4D7CUS2_9ENTE</name>
<organism evidence="2 3">
    <name type="scientific">Vagococcus zengguangii</name>
    <dbReference type="NCBI Taxonomy" id="2571750"/>
    <lineage>
        <taxon>Bacteria</taxon>
        <taxon>Bacillati</taxon>
        <taxon>Bacillota</taxon>
        <taxon>Bacilli</taxon>
        <taxon>Lactobacillales</taxon>
        <taxon>Enterococcaceae</taxon>
        <taxon>Vagococcus</taxon>
    </lineage>
</organism>
<evidence type="ECO:0000313" key="2">
    <source>
        <dbReference type="EMBL" id="QCI86040.1"/>
    </source>
</evidence>
<feature type="transmembrane region" description="Helical" evidence="1">
    <location>
        <begin position="61"/>
        <end position="81"/>
    </location>
</feature>
<feature type="transmembrane region" description="Helical" evidence="1">
    <location>
        <begin position="141"/>
        <end position="158"/>
    </location>
</feature>
<feature type="transmembrane region" description="Helical" evidence="1">
    <location>
        <begin position="164"/>
        <end position="182"/>
    </location>
</feature>
<evidence type="ECO:0000313" key="3">
    <source>
        <dbReference type="Proteomes" id="UP000298615"/>
    </source>
</evidence>
<gene>
    <name evidence="2" type="ORF">FA707_03275</name>
</gene>
<keyword evidence="1" id="KW-0812">Transmembrane</keyword>
<dbReference type="InterPro" id="IPR008523">
    <property type="entry name" value="DUF805"/>
</dbReference>
<dbReference type="EMBL" id="CP039712">
    <property type="protein sequence ID" value="QCI86040.1"/>
    <property type="molecule type" value="Genomic_DNA"/>
</dbReference>
<keyword evidence="3" id="KW-1185">Reference proteome</keyword>
<proteinExistence type="predicted"/>
<dbReference type="AlphaFoldDB" id="A0A4D7CUS2"/>